<sequence>MDKKIIIFIVSAVFASIISCKNVADLKQGVEDSVKNTEQQVKGFLETKKEELTEGLKNLGSEISLKVKGLMQADEPQGQVQEQVGQDVNNKNQEVEEIEKEIKELKDKIEKSNEKQFLKAYLKFEEEVKKIKNKLTYKEKFKKELKDLEESFKKKKDDRKNVLEEVKRKLEEYKRKVEPSTGKDTKKVKEQGKIGLEAFKYAKEFGVNGRYYVDDDTDSDDFAKKVIDDALKNIDEALQNTIEDIKE</sequence>
<feature type="coiled-coil region" evidence="1">
    <location>
        <begin position="81"/>
        <end position="176"/>
    </location>
</feature>
<dbReference type="EMBL" id="JACHFG010000022">
    <property type="protein sequence ID" value="MBB6043594.1"/>
    <property type="molecule type" value="Genomic_DNA"/>
</dbReference>
<keyword evidence="3" id="KW-1185">Reference proteome</keyword>
<keyword evidence="1" id="KW-0175">Coiled coil</keyword>
<evidence type="ECO:0000256" key="1">
    <source>
        <dbReference type="SAM" id="Coils"/>
    </source>
</evidence>
<accession>A0ABR6PBE7</accession>
<protein>
    <submittedName>
        <fullName evidence="2">Chromosome segregation ATPase</fullName>
    </submittedName>
</protein>
<evidence type="ECO:0000313" key="3">
    <source>
        <dbReference type="Proteomes" id="UP000555838"/>
    </source>
</evidence>
<dbReference type="RefSeq" id="WP_183221441.1">
    <property type="nucleotide sequence ID" value="NZ_CP179657.1"/>
</dbReference>
<dbReference type="Proteomes" id="UP000555838">
    <property type="component" value="Unassembled WGS sequence"/>
</dbReference>
<reference evidence="2 3" key="1">
    <citation type="submission" date="2020-08" db="EMBL/GenBank/DDBJ databases">
        <title>Genomic Encyclopedia of Type Strains, Phase IV (KMG-IV): sequencing the most valuable type-strain genomes for metagenomic binning, comparative biology and taxonomic classification.</title>
        <authorList>
            <person name="Goeker M."/>
        </authorList>
    </citation>
    <scope>NUCLEOTIDE SEQUENCE [LARGE SCALE GENOMIC DNA]</scope>
    <source>
        <strain evidence="2 3">DSM 24625</strain>
    </source>
</reference>
<gene>
    <name evidence="2" type="ORF">HNP68_001216</name>
</gene>
<evidence type="ECO:0000313" key="2">
    <source>
        <dbReference type="EMBL" id="MBB6043594.1"/>
    </source>
</evidence>
<dbReference type="PROSITE" id="PS51257">
    <property type="entry name" value="PROKAR_LIPOPROTEIN"/>
    <property type="match status" value="1"/>
</dbReference>
<comment type="caution">
    <text evidence="2">The sequence shown here is derived from an EMBL/GenBank/DDBJ whole genome shotgun (WGS) entry which is preliminary data.</text>
</comment>
<name>A0ABR6PBE7_9SPIR</name>
<proteinExistence type="predicted"/>
<organism evidence="2 3">
    <name type="scientific">Borreliella yangtzensis</name>
    <dbReference type="NCBI Taxonomy" id="683292"/>
    <lineage>
        <taxon>Bacteria</taxon>
        <taxon>Pseudomonadati</taxon>
        <taxon>Spirochaetota</taxon>
        <taxon>Spirochaetia</taxon>
        <taxon>Spirochaetales</taxon>
        <taxon>Borreliaceae</taxon>
        <taxon>Borreliella</taxon>
    </lineage>
</organism>